<dbReference type="InterPro" id="IPR002347">
    <property type="entry name" value="SDR_fam"/>
</dbReference>
<protein>
    <submittedName>
        <fullName evidence="3">SDR family NAD(P)-dependent oxidoreductase</fullName>
    </submittedName>
</protein>
<dbReference type="PANTHER" id="PTHR43157">
    <property type="entry name" value="PHOSPHATIDYLINOSITOL-GLYCAN BIOSYNTHESIS CLASS F PROTEIN-RELATED"/>
    <property type="match status" value="1"/>
</dbReference>
<dbReference type="GO" id="GO:0016491">
    <property type="term" value="F:oxidoreductase activity"/>
    <property type="evidence" value="ECO:0007669"/>
    <property type="project" value="UniProtKB-KW"/>
</dbReference>
<dbReference type="EMBL" id="WUUU01000053">
    <property type="protein sequence ID" value="MXR20631.1"/>
    <property type="molecule type" value="Genomic_DNA"/>
</dbReference>
<dbReference type="PRINTS" id="PR00080">
    <property type="entry name" value="SDRFAMILY"/>
</dbReference>
<proteinExistence type="inferred from homology"/>
<dbReference type="Pfam" id="PF00106">
    <property type="entry name" value="adh_short"/>
    <property type="match status" value="1"/>
</dbReference>
<dbReference type="SUPFAM" id="SSF51735">
    <property type="entry name" value="NAD(P)-binding Rossmann-fold domains"/>
    <property type="match status" value="1"/>
</dbReference>
<evidence type="ECO:0000313" key="4">
    <source>
        <dbReference type="Proteomes" id="UP000471521"/>
    </source>
</evidence>
<evidence type="ECO:0000256" key="1">
    <source>
        <dbReference type="ARBA" id="ARBA00023002"/>
    </source>
</evidence>
<comment type="similarity">
    <text evidence="2">Belongs to the short-chain dehydrogenases/reductases (SDR) family.</text>
</comment>
<dbReference type="AlphaFoldDB" id="A0A6B0SLR2"/>
<reference evidence="3 4" key="1">
    <citation type="submission" date="2019-12" db="EMBL/GenBank/DDBJ databases">
        <title>Isolation and characterization of three novel carbon monoxide-oxidizing members of Halobacteria from salione crusts and soils.</title>
        <authorList>
            <person name="Myers M.R."/>
            <person name="King G.M."/>
        </authorList>
    </citation>
    <scope>NUCLEOTIDE SEQUENCE [LARGE SCALE GENOMIC DNA]</scope>
    <source>
        <strain evidence="3 4">PCN9</strain>
    </source>
</reference>
<organism evidence="3 4">
    <name type="scientific">Halobacterium bonnevillei</name>
    <dbReference type="NCBI Taxonomy" id="2692200"/>
    <lineage>
        <taxon>Archaea</taxon>
        <taxon>Methanobacteriati</taxon>
        <taxon>Methanobacteriota</taxon>
        <taxon>Stenosarchaea group</taxon>
        <taxon>Halobacteria</taxon>
        <taxon>Halobacteriales</taxon>
        <taxon>Halobacteriaceae</taxon>
        <taxon>Halobacterium</taxon>
    </lineage>
</organism>
<sequence>MVRPEVAASAQDEDCSGTTALVTGATSGIGREIALALGRLGADVYVHGRDRERGEQVASRLRELGADSRFFRADFLDVQQVRNLAVRIHGRVDELDVLVNNAGAHFDDGDLTDIGVERTFHANHLAPFLLTTELLDAIAEDGRIVTVSSEVHRRASLDLDDVESLEDYDGFDAYGRSKLANVLFARELARRVDGPTANACHPGFVPGSGLWRTASVPVRALMTLLSVIPRRLAFGVVDSTASAAATPTYLAASDLDADGAYFKDCQQVAPAEQAADDELAARLWEWSADRVDG</sequence>
<evidence type="ECO:0000256" key="2">
    <source>
        <dbReference type="RuleBase" id="RU000363"/>
    </source>
</evidence>
<accession>A0A6B0SLR2</accession>
<dbReference type="RefSeq" id="WP_159526167.1">
    <property type="nucleotide sequence ID" value="NZ_WUUU01000053.1"/>
</dbReference>
<dbReference type="OrthoDB" id="10454at2157"/>
<keyword evidence="4" id="KW-1185">Reference proteome</keyword>
<dbReference type="PRINTS" id="PR00081">
    <property type="entry name" value="GDHRDH"/>
</dbReference>
<dbReference type="Proteomes" id="UP000471521">
    <property type="component" value="Unassembled WGS sequence"/>
</dbReference>
<dbReference type="Gene3D" id="3.40.50.720">
    <property type="entry name" value="NAD(P)-binding Rossmann-like Domain"/>
    <property type="match status" value="1"/>
</dbReference>
<name>A0A6B0SLR2_9EURY</name>
<evidence type="ECO:0000313" key="3">
    <source>
        <dbReference type="EMBL" id="MXR20631.1"/>
    </source>
</evidence>
<keyword evidence="1" id="KW-0560">Oxidoreductase</keyword>
<dbReference type="PANTHER" id="PTHR43157:SF31">
    <property type="entry name" value="PHOSPHATIDYLINOSITOL-GLYCAN BIOSYNTHESIS CLASS F PROTEIN"/>
    <property type="match status" value="1"/>
</dbReference>
<gene>
    <name evidence="3" type="ORF">GRX66_08415</name>
</gene>
<dbReference type="InterPro" id="IPR036291">
    <property type="entry name" value="NAD(P)-bd_dom_sf"/>
</dbReference>
<comment type="caution">
    <text evidence="3">The sequence shown here is derived from an EMBL/GenBank/DDBJ whole genome shotgun (WGS) entry which is preliminary data.</text>
</comment>